<dbReference type="InterPro" id="IPR042257">
    <property type="entry name" value="DGOK_C"/>
</dbReference>
<evidence type="ECO:0000313" key="2">
    <source>
        <dbReference type="Proteomes" id="UP001597203"/>
    </source>
</evidence>
<dbReference type="Gene3D" id="3.30.420.300">
    <property type="entry name" value="2-keto-3-deoxy-galactonokinase, substrate binding domain"/>
    <property type="match status" value="1"/>
</dbReference>
<evidence type="ECO:0000313" key="1">
    <source>
        <dbReference type="EMBL" id="MFD1105551.1"/>
    </source>
</evidence>
<sequence>MTYRIVGDWGTTRLRLFRLEGEAVVAHAYGPGIGGIGDGAEAAFAATIGNWLVDGLPQSVTLCGMAGARDGWMEAPYAGCPADAQAWRGVARRFDWKTTPVAILAGLACRHDDDMPDVMRGEETQIFGACELNPALTQGRHLIVLPGTHNKWALIEEGRVIAFRTVPTGELFALLKGRSTLGGEGGVADSSEEAAGFAEGLEQAGGGQLLTSLFAARTMRLRSGRSVSWTMGYLSGLLIGCEIGEVRASLGDGQDIVLIGDPQLSARYAQGLARQGLQSRTMDGEACVLAGLMMAEGRVV</sequence>
<gene>
    <name evidence="1" type="ORF">ACFQ24_11800</name>
</gene>
<proteinExistence type="predicted"/>
<dbReference type="Proteomes" id="UP001597203">
    <property type="component" value="Unassembled WGS sequence"/>
</dbReference>
<dbReference type="Pfam" id="PF05035">
    <property type="entry name" value="DGOK"/>
    <property type="match status" value="1"/>
</dbReference>
<reference evidence="2" key="1">
    <citation type="journal article" date="2019" name="Int. J. Syst. Evol. Microbiol.">
        <title>The Global Catalogue of Microorganisms (GCM) 10K type strain sequencing project: providing services to taxonomists for standard genome sequencing and annotation.</title>
        <authorList>
            <consortium name="The Broad Institute Genomics Platform"/>
            <consortium name="The Broad Institute Genome Sequencing Center for Infectious Disease"/>
            <person name="Wu L."/>
            <person name="Ma J."/>
        </authorList>
    </citation>
    <scope>NUCLEOTIDE SEQUENCE [LARGE SCALE GENOMIC DNA]</scope>
    <source>
        <strain evidence="2">CCUG 54329</strain>
    </source>
</reference>
<keyword evidence="2" id="KW-1185">Reference proteome</keyword>
<protein>
    <submittedName>
        <fullName evidence="1">2-dehydro-3-deoxygalactonokinase</fullName>
    </submittedName>
</protein>
<dbReference type="InterPro" id="IPR007729">
    <property type="entry name" value="DGOK"/>
</dbReference>
<dbReference type="RefSeq" id="WP_380911418.1">
    <property type="nucleotide sequence ID" value="NZ_JBHTLS010000125.1"/>
</dbReference>
<dbReference type="InterPro" id="IPR042258">
    <property type="entry name" value="DGOK_N"/>
</dbReference>
<organism evidence="1 2">
    <name type="scientific">Sphingobium olei</name>
    <dbReference type="NCBI Taxonomy" id="420955"/>
    <lineage>
        <taxon>Bacteria</taxon>
        <taxon>Pseudomonadati</taxon>
        <taxon>Pseudomonadota</taxon>
        <taxon>Alphaproteobacteria</taxon>
        <taxon>Sphingomonadales</taxon>
        <taxon>Sphingomonadaceae</taxon>
        <taxon>Sphingobium</taxon>
    </lineage>
</organism>
<comment type="caution">
    <text evidence="1">The sequence shown here is derived from an EMBL/GenBank/DDBJ whole genome shotgun (WGS) entry which is preliminary data.</text>
</comment>
<dbReference type="EMBL" id="JBHTLS010000125">
    <property type="protein sequence ID" value="MFD1105551.1"/>
    <property type="molecule type" value="Genomic_DNA"/>
</dbReference>
<dbReference type="Gene3D" id="3.30.420.310">
    <property type="entry name" value="2-keto-3-deoxy-galactonokinase, C-terminal domain"/>
    <property type="match status" value="1"/>
</dbReference>
<accession>A0ABW3NYX4</accession>
<name>A0ABW3NYX4_9SPHN</name>